<evidence type="ECO:0000256" key="1">
    <source>
        <dbReference type="SAM" id="MobiDB-lite"/>
    </source>
</evidence>
<organism evidence="2 3">
    <name type="scientific">Dendryphion nanum</name>
    <dbReference type="NCBI Taxonomy" id="256645"/>
    <lineage>
        <taxon>Eukaryota</taxon>
        <taxon>Fungi</taxon>
        <taxon>Dikarya</taxon>
        <taxon>Ascomycota</taxon>
        <taxon>Pezizomycotina</taxon>
        <taxon>Dothideomycetes</taxon>
        <taxon>Pleosporomycetidae</taxon>
        <taxon>Pleosporales</taxon>
        <taxon>Torulaceae</taxon>
        <taxon>Dendryphion</taxon>
    </lineage>
</organism>
<name>A0A9P9DTW7_9PLEO</name>
<sequence>MPKTIHQVDPNADTVIVLRNPITNFAPWDQPALAQKIVKEEYPKTNESSAENTTRGSMHSTHEQQSTNSLFGNGVETNSTPQEDPKDAIEEDCGEPPHENDDEDVVFYHVSSRHLILASPKFKAMLSGEKWQEGIRNEADNLFYIYTAEWDPSAFLVVMNIMHLRNRLVPRQVTLEMLTKIAVIVDYYDCLEAVETFSPTWVGNVGGLFFHTTKTPEKYSRDLILWLCSTWVFRSWGPFKKATTVAIRSSDEPIRTLSLPIPHSVIDAIDNERSRAIEGLLKEVYKLLSDLHSPNYRCADVVGRSYECGAILLGSLFKGLSFLNISSARPVAPFYLMTVDSTYREILFIKNPQWLKTITVREEQTIRGPYGAESVKIVETDKTEPHVCSLFSKLGAARSLDPATIEGLDLLKYLSKQ</sequence>
<keyword evidence="3" id="KW-1185">Reference proteome</keyword>
<feature type="compositionally biased region" description="Acidic residues" evidence="1">
    <location>
        <begin position="89"/>
        <end position="102"/>
    </location>
</feature>
<dbReference type="AlphaFoldDB" id="A0A9P9DTW7"/>
<evidence type="ECO:0000313" key="2">
    <source>
        <dbReference type="EMBL" id="KAH7125635.1"/>
    </source>
</evidence>
<feature type="region of interest" description="Disordered" evidence="1">
    <location>
        <begin position="40"/>
        <end position="102"/>
    </location>
</feature>
<dbReference type="Proteomes" id="UP000700596">
    <property type="component" value="Unassembled WGS sequence"/>
</dbReference>
<gene>
    <name evidence="2" type="ORF">B0J11DRAFT_580175</name>
</gene>
<protein>
    <recommendedName>
        <fullName evidence="4">BTB domain-containing protein</fullName>
    </recommendedName>
</protein>
<evidence type="ECO:0008006" key="4">
    <source>
        <dbReference type="Google" id="ProtNLM"/>
    </source>
</evidence>
<accession>A0A9P9DTW7</accession>
<reference evidence="2" key="1">
    <citation type="journal article" date="2021" name="Nat. Commun.">
        <title>Genetic determinants of endophytism in the Arabidopsis root mycobiome.</title>
        <authorList>
            <person name="Mesny F."/>
            <person name="Miyauchi S."/>
            <person name="Thiergart T."/>
            <person name="Pickel B."/>
            <person name="Atanasova L."/>
            <person name="Karlsson M."/>
            <person name="Huettel B."/>
            <person name="Barry K.W."/>
            <person name="Haridas S."/>
            <person name="Chen C."/>
            <person name="Bauer D."/>
            <person name="Andreopoulos W."/>
            <person name="Pangilinan J."/>
            <person name="LaButti K."/>
            <person name="Riley R."/>
            <person name="Lipzen A."/>
            <person name="Clum A."/>
            <person name="Drula E."/>
            <person name="Henrissat B."/>
            <person name="Kohler A."/>
            <person name="Grigoriev I.V."/>
            <person name="Martin F.M."/>
            <person name="Hacquard S."/>
        </authorList>
    </citation>
    <scope>NUCLEOTIDE SEQUENCE</scope>
    <source>
        <strain evidence="2">MPI-CAGE-CH-0243</strain>
    </source>
</reference>
<dbReference type="OrthoDB" id="5326346at2759"/>
<proteinExistence type="predicted"/>
<dbReference type="EMBL" id="JAGMWT010000007">
    <property type="protein sequence ID" value="KAH7125635.1"/>
    <property type="molecule type" value="Genomic_DNA"/>
</dbReference>
<evidence type="ECO:0000313" key="3">
    <source>
        <dbReference type="Proteomes" id="UP000700596"/>
    </source>
</evidence>
<feature type="compositionally biased region" description="Polar residues" evidence="1">
    <location>
        <begin position="45"/>
        <end position="82"/>
    </location>
</feature>
<comment type="caution">
    <text evidence="2">The sequence shown here is derived from an EMBL/GenBank/DDBJ whole genome shotgun (WGS) entry which is preliminary data.</text>
</comment>